<gene>
    <name evidence="1" type="ORF">CA13_01350</name>
</gene>
<sequence length="160" mass="17860">MYYSYGDNLYFEGDSVYYNNEVICTTEEYAQQAQEIASSVPEVEPDSVEWMPLGVFALTQEEGSAEDATLFLQLAISKEGIIAGTFQNTATDEAFEVEGTIDRESQRAAWGKVDADWPIMETGIYNLSESEAGALLHFESGETQQWTLIRLDEPEDSESP</sequence>
<evidence type="ECO:0000313" key="1">
    <source>
        <dbReference type="EMBL" id="TWT78738.1"/>
    </source>
</evidence>
<reference evidence="1 2" key="1">
    <citation type="submission" date="2019-02" db="EMBL/GenBank/DDBJ databases">
        <title>Deep-cultivation of Planctomycetes and their phenomic and genomic characterization uncovers novel biology.</title>
        <authorList>
            <person name="Wiegand S."/>
            <person name="Jogler M."/>
            <person name="Boedeker C."/>
            <person name="Pinto D."/>
            <person name="Vollmers J."/>
            <person name="Rivas-Marin E."/>
            <person name="Kohn T."/>
            <person name="Peeters S.H."/>
            <person name="Heuer A."/>
            <person name="Rast P."/>
            <person name="Oberbeckmann S."/>
            <person name="Bunk B."/>
            <person name="Jeske O."/>
            <person name="Meyerdierks A."/>
            <person name="Storesund J.E."/>
            <person name="Kallscheuer N."/>
            <person name="Luecker S."/>
            <person name="Lage O.M."/>
            <person name="Pohl T."/>
            <person name="Merkel B.J."/>
            <person name="Hornburger P."/>
            <person name="Mueller R.-W."/>
            <person name="Bruemmer F."/>
            <person name="Labrenz M."/>
            <person name="Spormann A.M."/>
            <person name="Op Den Camp H."/>
            <person name="Overmann J."/>
            <person name="Amann R."/>
            <person name="Jetten M.S.M."/>
            <person name="Mascher T."/>
            <person name="Medema M.H."/>
            <person name="Devos D.P."/>
            <person name="Kaster A.-K."/>
            <person name="Ovreas L."/>
            <person name="Rohde M."/>
            <person name="Galperin M.Y."/>
            <person name="Jogler C."/>
        </authorList>
    </citation>
    <scope>NUCLEOTIDE SEQUENCE [LARGE SCALE GENOMIC DNA]</scope>
    <source>
        <strain evidence="1 2">CA13</strain>
    </source>
</reference>
<dbReference type="Proteomes" id="UP000315010">
    <property type="component" value="Unassembled WGS sequence"/>
</dbReference>
<comment type="caution">
    <text evidence="1">The sequence shown here is derived from an EMBL/GenBank/DDBJ whole genome shotgun (WGS) entry which is preliminary data.</text>
</comment>
<dbReference type="AlphaFoldDB" id="A0A5C5YUR3"/>
<accession>A0A5C5YUR3</accession>
<organism evidence="1 2">
    <name type="scientific">Novipirellula herctigrandis</name>
    <dbReference type="NCBI Taxonomy" id="2527986"/>
    <lineage>
        <taxon>Bacteria</taxon>
        <taxon>Pseudomonadati</taxon>
        <taxon>Planctomycetota</taxon>
        <taxon>Planctomycetia</taxon>
        <taxon>Pirellulales</taxon>
        <taxon>Pirellulaceae</taxon>
        <taxon>Novipirellula</taxon>
    </lineage>
</organism>
<dbReference type="EMBL" id="SJPJ01000001">
    <property type="protein sequence ID" value="TWT78738.1"/>
    <property type="molecule type" value="Genomic_DNA"/>
</dbReference>
<protein>
    <submittedName>
        <fullName evidence="1">Uncharacterized protein</fullName>
    </submittedName>
</protein>
<proteinExistence type="predicted"/>
<name>A0A5C5YUR3_9BACT</name>
<evidence type="ECO:0000313" key="2">
    <source>
        <dbReference type="Proteomes" id="UP000315010"/>
    </source>
</evidence>
<keyword evidence="2" id="KW-1185">Reference proteome</keyword>